<keyword evidence="3" id="KW-1185">Reference proteome</keyword>
<dbReference type="GeneID" id="24922483"/>
<dbReference type="PANTHER" id="PTHR10182:SF3">
    <property type="entry name" value="PROTEIN MO25"/>
    <property type="match status" value="1"/>
</dbReference>
<dbReference type="GO" id="GO:0043539">
    <property type="term" value="F:protein serine/threonine kinase activator activity"/>
    <property type="evidence" value="ECO:0007669"/>
    <property type="project" value="TreeGrafter"/>
</dbReference>
<dbReference type="Proteomes" id="UP000008312">
    <property type="component" value="Unassembled WGS sequence"/>
</dbReference>
<reference evidence="2" key="1">
    <citation type="submission" date="2010-02" db="EMBL/GenBank/DDBJ databases">
        <title>Sequencing and annotation of the Blastocystis hominis genome.</title>
        <authorList>
            <person name="Wincker P."/>
        </authorList>
    </citation>
    <scope>NUCLEOTIDE SEQUENCE</scope>
    <source>
        <strain evidence="2">Singapore isolate B</strain>
    </source>
</reference>
<dbReference type="AlphaFoldDB" id="D8M1C9"/>
<dbReference type="EMBL" id="FN668645">
    <property type="protein sequence ID" value="CBK21868.2"/>
    <property type="molecule type" value="Genomic_DNA"/>
</dbReference>
<comment type="similarity">
    <text evidence="1">Belongs to the Mo25 family.</text>
</comment>
<accession>D8M1C9</accession>
<dbReference type="OrthoDB" id="609103at2759"/>
<proteinExistence type="inferred from homology"/>
<dbReference type="InterPro" id="IPR011989">
    <property type="entry name" value="ARM-like"/>
</dbReference>
<dbReference type="GO" id="GO:0035556">
    <property type="term" value="P:intracellular signal transduction"/>
    <property type="evidence" value="ECO:0007669"/>
    <property type="project" value="TreeGrafter"/>
</dbReference>
<dbReference type="SUPFAM" id="SSF48371">
    <property type="entry name" value="ARM repeat"/>
    <property type="match status" value="1"/>
</dbReference>
<dbReference type="InParanoid" id="D8M1C9"/>
<dbReference type="Pfam" id="PF08569">
    <property type="entry name" value="Mo25"/>
    <property type="match status" value="1"/>
</dbReference>
<protein>
    <submittedName>
        <fullName evidence="2">Uncharacterized protein</fullName>
    </submittedName>
</protein>
<gene>
    <name evidence="2" type="ORF">GSBLH_T00006358001</name>
</gene>
<sequence length="202" mass="23622">MLRECIKIRSIHQLLLSRPSLIEPLFTQYAFDPNFDVCSDVFQSIRELLRKNKQIVSSALRPSKPLYNQLFSWIYALLESENYVITRIVLHLLGEFLIDKSNFEIMLHFIKSAENLKIFMVLLCSQYPSIQFDAFNVFKVRLRRGFEADIRRESGQISGMSNRQALVEFIGSLLPEKEENDDVFAEEKKLVINVLHKMDDES</sequence>
<organism evidence="2">
    <name type="scientific">Blastocystis hominis</name>
    <dbReference type="NCBI Taxonomy" id="12968"/>
    <lineage>
        <taxon>Eukaryota</taxon>
        <taxon>Sar</taxon>
        <taxon>Stramenopiles</taxon>
        <taxon>Bigyra</taxon>
        <taxon>Opalozoa</taxon>
        <taxon>Opalinata</taxon>
        <taxon>Blastocystidae</taxon>
        <taxon>Blastocystis</taxon>
    </lineage>
</organism>
<dbReference type="Gene3D" id="1.25.10.10">
    <property type="entry name" value="Leucine-rich Repeat Variant"/>
    <property type="match status" value="1"/>
</dbReference>
<dbReference type="RefSeq" id="XP_012895916.1">
    <property type="nucleotide sequence ID" value="XM_013040462.1"/>
</dbReference>
<dbReference type="PANTHER" id="PTHR10182">
    <property type="entry name" value="CALCIUM-BINDING PROTEIN 39-RELATED"/>
    <property type="match status" value="1"/>
</dbReference>
<dbReference type="OMA" id="FIDERDY"/>
<dbReference type="InterPro" id="IPR016024">
    <property type="entry name" value="ARM-type_fold"/>
</dbReference>
<name>D8M1C9_BLAHO</name>
<evidence type="ECO:0000256" key="1">
    <source>
        <dbReference type="ARBA" id="ARBA00011012"/>
    </source>
</evidence>
<evidence type="ECO:0000313" key="3">
    <source>
        <dbReference type="Proteomes" id="UP000008312"/>
    </source>
</evidence>
<evidence type="ECO:0000313" key="2">
    <source>
        <dbReference type="EMBL" id="CBK21868.2"/>
    </source>
</evidence>
<dbReference type="InterPro" id="IPR013878">
    <property type="entry name" value="Mo25"/>
</dbReference>